<gene>
    <name evidence="1" type="ORF">EFD62_03010</name>
</gene>
<sequence>MILGKAIKLLRKMILQQLFYCQITFIIVKIELMYKVMYGIWALTFKDVSNCINRDNAGDLC</sequence>
<evidence type="ECO:0000313" key="1">
    <source>
        <dbReference type="EMBL" id="RXE60210.1"/>
    </source>
</evidence>
<accession>A0A4Q0I775</accession>
<evidence type="ECO:0000313" key="2">
    <source>
        <dbReference type="Proteomes" id="UP000289166"/>
    </source>
</evidence>
<keyword evidence="2" id="KW-1185">Reference proteome</keyword>
<reference evidence="2" key="1">
    <citation type="submission" date="2018-11" db="EMBL/GenBank/DDBJ databases">
        <title>Genome sequencing of a novel mesophilic and cellulolytic organism within the genus Hungateiclostridium.</title>
        <authorList>
            <person name="Rettenmaier R."/>
            <person name="Liebl W."/>
            <person name="Zverlov V."/>
        </authorList>
    </citation>
    <scope>NUCLEOTIDE SEQUENCE [LARGE SCALE GENOMIC DNA]</scope>
    <source>
        <strain evidence="2">N2K1</strain>
    </source>
</reference>
<proteinExistence type="predicted"/>
<protein>
    <submittedName>
        <fullName evidence="1">Uncharacterized protein</fullName>
    </submittedName>
</protein>
<comment type="caution">
    <text evidence="1">The sequence shown here is derived from an EMBL/GenBank/DDBJ whole genome shotgun (WGS) entry which is preliminary data.</text>
</comment>
<dbReference type="AlphaFoldDB" id="A0A4Q0I775"/>
<organism evidence="1 2">
    <name type="scientific">Acetivibrio mesophilus</name>
    <dbReference type="NCBI Taxonomy" id="2487273"/>
    <lineage>
        <taxon>Bacteria</taxon>
        <taxon>Bacillati</taxon>
        <taxon>Bacillota</taxon>
        <taxon>Clostridia</taxon>
        <taxon>Eubacteriales</taxon>
        <taxon>Oscillospiraceae</taxon>
        <taxon>Acetivibrio</taxon>
    </lineage>
</organism>
<dbReference type="Proteomes" id="UP000289166">
    <property type="component" value="Unassembled WGS sequence"/>
</dbReference>
<name>A0A4Q0I775_9FIRM</name>
<dbReference type="EMBL" id="RLII01000002">
    <property type="protein sequence ID" value="RXE60210.1"/>
    <property type="molecule type" value="Genomic_DNA"/>
</dbReference>